<reference evidence="1 2" key="1">
    <citation type="journal article" date="2011" name="BMC Genomics">
        <title>Insight into cross-talk between intra-amoebal pathogens.</title>
        <authorList>
            <person name="Gimenez G."/>
            <person name="Bertelli C."/>
            <person name="Moliner C."/>
            <person name="Robert C."/>
            <person name="Raoult D."/>
            <person name="Fournier P.E."/>
            <person name="Greub G."/>
        </authorList>
    </citation>
    <scope>NUCLEOTIDE SEQUENCE [LARGE SCALE GENOMIC DNA]</scope>
    <source>
        <strain evidence="1 2">LLAP12</strain>
    </source>
</reference>
<organism evidence="1 2">
    <name type="scientific">Legionella drancourtii LLAP12</name>
    <dbReference type="NCBI Taxonomy" id="658187"/>
    <lineage>
        <taxon>Bacteria</taxon>
        <taxon>Pseudomonadati</taxon>
        <taxon>Pseudomonadota</taxon>
        <taxon>Gammaproteobacteria</taxon>
        <taxon>Legionellales</taxon>
        <taxon>Legionellaceae</taxon>
        <taxon>Legionella</taxon>
    </lineage>
</organism>
<evidence type="ECO:0000313" key="2">
    <source>
        <dbReference type="Proteomes" id="UP000002770"/>
    </source>
</evidence>
<name>G9EMP2_9GAMM</name>
<keyword evidence="2" id="KW-1185">Reference proteome</keyword>
<gene>
    <name evidence="1" type="ORF">LDG_6512</name>
</gene>
<dbReference type="RefSeq" id="WP_006870440.1">
    <property type="nucleotide sequence ID" value="NZ_JH413814.1"/>
</dbReference>
<evidence type="ECO:0000313" key="1">
    <source>
        <dbReference type="EMBL" id="EHL31436.1"/>
    </source>
</evidence>
<accession>G9EMP2</accession>
<dbReference type="Proteomes" id="UP000002770">
    <property type="component" value="Unassembled WGS sequence"/>
</dbReference>
<dbReference type="AlphaFoldDB" id="G9EMP2"/>
<sequence>MQETWVVIANEQRILIRQENKLMYLGYFIQNELIYPLPSGQDLYTLAQVSKRHLYLPE</sequence>
<dbReference type="EMBL" id="JH413814">
    <property type="protein sequence ID" value="EHL31436.1"/>
    <property type="molecule type" value="Genomic_DNA"/>
</dbReference>
<protein>
    <submittedName>
        <fullName evidence="1">Uncharacterized protein</fullName>
    </submittedName>
</protein>
<dbReference type="InParanoid" id="G9EMP2"/>
<dbReference type="OrthoDB" id="5651185at2"/>
<dbReference type="HOGENOM" id="CLU_2973911_0_0_6"/>
<proteinExistence type="predicted"/>